<evidence type="ECO:0000259" key="2">
    <source>
        <dbReference type="PROSITE" id="PS50848"/>
    </source>
</evidence>
<feature type="compositionally biased region" description="Polar residues" evidence="1">
    <location>
        <begin position="33"/>
        <end position="42"/>
    </location>
</feature>
<dbReference type="Pfam" id="PF01852">
    <property type="entry name" value="START"/>
    <property type="match status" value="1"/>
</dbReference>
<evidence type="ECO:0000313" key="4">
    <source>
        <dbReference type="Proteomes" id="UP000242180"/>
    </source>
</evidence>
<dbReference type="EMBL" id="MCGN01000003">
    <property type="protein sequence ID" value="ORY99039.1"/>
    <property type="molecule type" value="Genomic_DNA"/>
</dbReference>
<feature type="compositionally biased region" description="Low complexity" evidence="1">
    <location>
        <begin position="329"/>
        <end position="344"/>
    </location>
</feature>
<dbReference type="InterPro" id="IPR002913">
    <property type="entry name" value="START_lipid-bd_dom"/>
</dbReference>
<dbReference type="InterPro" id="IPR023393">
    <property type="entry name" value="START-like_dom_sf"/>
</dbReference>
<proteinExistence type="predicted"/>
<sequence>MLEEPKQPNRSQSFGNRLRSLFSDDEDEDEEQPQPTWQNNPIVPTLASMSHTSTGFIDPLLTSSAYHIHQAESALSQLKQIVSDPAGWKKTLKHKSGVVVYMCSHDKMPIFKGEAVIHGFSPQSVFYVVGMRRLWDELYDDGNLVENLNETTSLTYEVSKPALSLCSHGINKPRDMAMVEKIECGQDGSIYFASTSVETPRVPRIQGRFRAQIKLQGWVLQPIRGPSPATRVTYVIQENLKGWVPGFAKKSLARRPLVIALVNDYLQRKAERARMQRLRNDAVSPSASTMTTSPTLPSLRMSHPSASGQTGRSGRRPSILLGDARPAERSTLSSQRSTSQQQRLNRMALVQPLPSLSSEERPSCKSSENSLSTSNSMDGIHPTTPVDIKKRQALVSSSLPTPPPSPLYPPHRHITQKVESVNLLKRLAASTEGWTHHSTRNGLTAYTLAVASRQLVRVDTVISGGWTPEHICSTVQCVGARKIWDEHFVDGGIIERFSQKDYLVRWRIQNQETTYSVHGITAIDTDPLSGSVYNVTTSVSDEQLQDEDVMDLGLWGWVFSKEDLTQQPQLHQKCHISLIVSNEADVARVLQRVQGLQNYMAQYGCPPYIRRVAGKVLRETLKEDATFQVAYTAKHEHKEEDRWWCTDIRVHPSCYPAGFDMTVLPRTGTRAELSSSWDTVRIYTTDATMEGQEITVSFSRRKHNTDSVVYTCNGSTIVTPSMQGRSPLPAPSPSPSSPPIGAAPAAAAATDQPRWRRSSVTNNTFRIPEGYKLLTPQQTNTILFLSDELTFNGQQLGILFLAMVLSYYMGKLACVC</sequence>
<dbReference type="SUPFAM" id="SSF55961">
    <property type="entry name" value="Bet v1-like"/>
    <property type="match status" value="2"/>
</dbReference>
<feature type="region of interest" description="Disordered" evidence="1">
    <location>
        <begin position="720"/>
        <end position="758"/>
    </location>
</feature>
<dbReference type="OrthoDB" id="196858at2759"/>
<protein>
    <recommendedName>
        <fullName evidence="2">START domain-containing protein</fullName>
    </recommendedName>
</protein>
<dbReference type="InParanoid" id="A0A1X2HJ28"/>
<keyword evidence="4" id="KW-1185">Reference proteome</keyword>
<comment type="caution">
    <text evidence="3">The sequence shown here is derived from an EMBL/GenBank/DDBJ whole genome shotgun (WGS) entry which is preliminary data.</text>
</comment>
<dbReference type="InterPro" id="IPR051213">
    <property type="entry name" value="START_lipid_transfer"/>
</dbReference>
<dbReference type="Gene3D" id="3.30.530.20">
    <property type="match status" value="2"/>
</dbReference>
<dbReference type="OMA" id="HANKITC"/>
<dbReference type="PANTHER" id="PTHR19308:SF14">
    <property type="entry name" value="START DOMAIN-CONTAINING PROTEIN"/>
    <property type="match status" value="1"/>
</dbReference>
<dbReference type="STRING" id="13706.A0A1X2HJ28"/>
<dbReference type="PANTHER" id="PTHR19308">
    <property type="entry name" value="PHOSPHATIDYLCHOLINE TRANSFER PROTEIN"/>
    <property type="match status" value="1"/>
</dbReference>
<dbReference type="CDD" id="cd00177">
    <property type="entry name" value="START"/>
    <property type="match status" value="1"/>
</dbReference>
<feature type="compositionally biased region" description="Acidic residues" evidence="1">
    <location>
        <begin position="23"/>
        <end position="32"/>
    </location>
</feature>
<organism evidence="3 4">
    <name type="scientific">Syncephalastrum racemosum</name>
    <name type="common">Filamentous fungus</name>
    <dbReference type="NCBI Taxonomy" id="13706"/>
    <lineage>
        <taxon>Eukaryota</taxon>
        <taxon>Fungi</taxon>
        <taxon>Fungi incertae sedis</taxon>
        <taxon>Mucoromycota</taxon>
        <taxon>Mucoromycotina</taxon>
        <taxon>Mucoromycetes</taxon>
        <taxon>Mucorales</taxon>
        <taxon>Syncephalastraceae</taxon>
        <taxon>Syncephalastrum</taxon>
    </lineage>
</organism>
<dbReference type="GO" id="GO:0008289">
    <property type="term" value="F:lipid binding"/>
    <property type="evidence" value="ECO:0007669"/>
    <property type="project" value="InterPro"/>
</dbReference>
<dbReference type="PROSITE" id="PS50848">
    <property type="entry name" value="START"/>
    <property type="match status" value="1"/>
</dbReference>
<dbReference type="AlphaFoldDB" id="A0A1X2HJ28"/>
<feature type="region of interest" description="Disordered" evidence="1">
    <location>
        <begin position="1"/>
        <end position="42"/>
    </location>
</feature>
<dbReference type="Proteomes" id="UP000242180">
    <property type="component" value="Unassembled WGS sequence"/>
</dbReference>
<feature type="compositionally biased region" description="Pro residues" evidence="1">
    <location>
        <begin position="728"/>
        <end position="738"/>
    </location>
</feature>
<feature type="domain" description="START" evidence="2">
    <location>
        <begin position="78"/>
        <end position="258"/>
    </location>
</feature>
<accession>A0A1X2HJ28</accession>
<feature type="compositionally biased region" description="Low complexity" evidence="1">
    <location>
        <begin position="284"/>
        <end position="298"/>
    </location>
</feature>
<feature type="compositionally biased region" description="Low complexity" evidence="1">
    <location>
        <begin position="364"/>
        <end position="376"/>
    </location>
</feature>
<feature type="compositionally biased region" description="Low complexity" evidence="1">
    <location>
        <begin position="739"/>
        <end position="749"/>
    </location>
</feature>
<reference evidence="3 4" key="1">
    <citation type="submission" date="2016-07" db="EMBL/GenBank/DDBJ databases">
        <title>Pervasive Adenine N6-methylation of Active Genes in Fungi.</title>
        <authorList>
            <consortium name="DOE Joint Genome Institute"/>
            <person name="Mondo S.J."/>
            <person name="Dannebaum R.O."/>
            <person name="Kuo R.C."/>
            <person name="Labutti K."/>
            <person name="Haridas S."/>
            <person name="Kuo A."/>
            <person name="Salamov A."/>
            <person name="Ahrendt S.R."/>
            <person name="Lipzen A."/>
            <person name="Sullivan W."/>
            <person name="Andreopoulos W.B."/>
            <person name="Clum A."/>
            <person name="Lindquist E."/>
            <person name="Daum C."/>
            <person name="Ramamoorthy G.K."/>
            <person name="Gryganskyi A."/>
            <person name="Culley D."/>
            <person name="Magnuson J.K."/>
            <person name="James T.Y."/>
            <person name="O'Malley M.A."/>
            <person name="Stajich J.E."/>
            <person name="Spatafora J.W."/>
            <person name="Visel A."/>
            <person name="Grigoriev I.V."/>
        </authorList>
    </citation>
    <scope>NUCLEOTIDE SEQUENCE [LARGE SCALE GENOMIC DNA]</scope>
    <source>
        <strain evidence="3 4">NRRL 2496</strain>
    </source>
</reference>
<dbReference type="GO" id="GO:0005737">
    <property type="term" value="C:cytoplasm"/>
    <property type="evidence" value="ECO:0007669"/>
    <property type="project" value="UniProtKB-ARBA"/>
</dbReference>
<evidence type="ECO:0000313" key="3">
    <source>
        <dbReference type="EMBL" id="ORY99039.1"/>
    </source>
</evidence>
<gene>
    <name evidence="3" type="ORF">BCR43DRAFT_216153</name>
</gene>
<feature type="region of interest" description="Disordered" evidence="1">
    <location>
        <begin position="277"/>
        <end position="384"/>
    </location>
</feature>
<evidence type="ECO:0000256" key="1">
    <source>
        <dbReference type="SAM" id="MobiDB-lite"/>
    </source>
</evidence>
<name>A0A1X2HJ28_SYNRA</name>
<dbReference type="SMART" id="SM00234">
    <property type="entry name" value="START"/>
    <property type="match status" value="1"/>
</dbReference>